<evidence type="ECO:0000313" key="2">
    <source>
        <dbReference type="Proteomes" id="UP000250266"/>
    </source>
</evidence>
<reference evidence="1 2" key="1">
    <citation type="journal article" date="2016" name="Nat. Commun.">
        <title>Ectomycorrhizal ecology is imprinted in the genome of the dominant symbiotic fungus Cenococcum geophilum.</title>
        <authorList>
            <consortium name="DOE Joint Genome Institute"/>
            <person name="Peter M."/>
            <person name="Kohler A."/>
            <person name="Ohm R.A."/>
            <person name="Kuo A."/>
            <person name="Krutzmann J."/>
            <person name="Morin E."/>
            <person name="Arend M."/>
            <person name="Barry K.W."/>
            <person name="Binder M."/>
            <person name="Choi C."/>
            <person name="Clum A."/>
            <person name="Copeland A."/>
            <person name="Grisel N."/>
            <person name="Haridas S."/>
            <person name="Kipfer T."/>
            <person name="LaButti K."/>
            <person name="Lindquist E."/>
            <person name="Lipzen A."/>
            <person name="Maire R."/>
            <person name="Meier B."/>
            <person name="Mihaltcheva S."/>
            <person name="Molinier V."/>
            <person name="Murat C."/>
            <person name="Poggeler S."/>
            <person name="Quandt C.A."/>
            <person name="Sperisen C."/>
            <person name="Tritt A."/>
            <person name="Tisserant E."/>
            <person name="Crous P.W."/>
            <person name="Henrissat B."/>
            <person name="Nehls U."/>
            <person name="Egli S."/>
            <person name="Spatafora J.W."/>
            <person name="Grigoriev I.V."/>
            <person name="Martin F.M."/>
        </authorList>
    </citation>
    <scope>NUCLEOTIDE SEQUENCE [LARGE SCALE GENOMIC DNA]</scope>
    <source>
        <strain evidence="1 2">CBS 459.81</strain>
    </source>
</reference>
<organism evidence="1 2">
    <name type="scientific">Lepidopterella palustris CBS 459.81</name>
    <dbReference type="NCBI Taxonomy" id="1314670"/>
    <lineage>
        <taxon>Eukaryota</taxon>
        <taxon>Fungi</taxon>
        <taxon>Dikarya</taxon>
        <taxon>Ascomycota</taxon>
        <taxon>Pezizomycotina</taxon>
        <taxon>Dothideomycetes</taxon>
        <taxon>Pleosporomycetidae</taxon>
        <taxon>Mytilinidiales</taxon>
        <taxon>Argynnaceae</taxon>
        <taxon>Lepidopterella</taxon>
    </lineage>
</organism>
<evidence type="ECO:0000313" key="1">
    <source>
        <dbReference type="EMBL" id="OCK77752.1"/>
    </source>
</evidence>
<dbReference type="EMBL" id="KV745103">
    <property type="protein sequence ID" value="OCK77752.1"/>
    <property type="molecule type" value="Genomic_DNA"/>
</dbReference>
<feature type="non-terminal residue" evidence="1">
    <location>
        <position position="1"/>
    </location>
</feature>
<name>A0A8E2E5H3_9PEZI</name>
<accession>A0A8E2E5H3</accession>
<sequence>SEPVKNISEADAPEHIVGYPTGCGFLAHGGKVLKMLNYCLGKSFDGFSPVLSVSDYPSVVGNSQ</sequence>
<protein>
    <submittedName>
        <fullName evidence="1">Uncharacterized protein</fullName>
    </submittedName>
</protein>
<dbReference type="Proteomes" id="UP000250266">
    <property type="component" value="Unassembled WGS sequence"/>
</dbReference>
<keyword evidence="2" id="KW-1185">Reference proteome</keyword>
<dbReference type="OrthoDB" id="411064at2759"/>
<proteinExistence type="predicted"/>
<dbReference type="AlphaFoldDB" id="A0A8E2E5H3"/>
<gene>
    <name evidence="1" type="ORF">K432DRAFT_303508</name>
</gene>